<proteinExistence type="predicted"/>
<evidence type="ECO:0000256" key="1">
    <source>
        <dbReference type="SAM" id="Phobius"/>
    </source>
</evidence>
<feature type="transmembrane region" description="Helical" evidence="1">
    <location>
        <begin position="45"/>
        <end position="66"/>
    </location>
</feature>
<evidence type="ECO:0000313" key="2">
    <source>
        <dbReference type="EMBL" id="NYR14781.1"/>
    </source>
</evidence>
<feature type="transmembrane region" description="Helical" evidence="1">
    <location>
        <begin position="21"/>
        <end position="39"/>
    </location>
</feature>
<gene>
    <name evidence="2" type="ORF">HC235_02140</name>
</gene>
<reference evidence="2 3" key="1">
    <citation type="journal article" date="2020" name="Nat. Commun.">
        <title>The structures of two archaeal type IV pili illuminate evolutionary relationships.</title>
        <authorList>
            <person name="Wang F."/>
            <person name="Baquero D.P."/>
            <person name="Su Z."/>
            <person name="Beltran L.C."/>
            <person name="Prangishvili D."/>
            <person name="Krupovic M."/>
            <person name="Egelman E.H."/>
        </authorList>
    </citation>
    <scope>NUCLEOTIDE SEQUENCE [LARGE SCALE GENOMIC DNA]</scope>
    <source>
        <strain evidence="2 3">2GA</strain>
    </source>
</reference>
<keyword evidence="3" id="KW-1185">Reference proteome</keyword>
<feature type="transmembrane region" description="Helical" evidence="1">
    <location>
        <begin position="127"/>
        <end position="144"/>
    </location>
</feature>
<sequence length="170" mass="19538">MGDKFRKRLLACYQLLWLERLYLAYGLLLLLVYTVERLWPSSPAAQLKFVVLANWFVPLLAASVIARRKVLGLRNETEAALALMEFVHRRGYFCTAAGLTAMSVALMAVTWLAAVLLSGFLRLDYPAMYIVATALFVTAFYYYVDRELKRLRQDLELVEKLKTSYERAKV</sequence>
<name>A0A7L4P6W5_9CREN</name>
<feature type="transmembrane region" description="Helical" evidence="1">
    <location>
        <begin position="92"/>
        <end position="121"/>
    </location>
</feature>
<dbReference type="Proteomes" id="UP000554766">
    <property type="component" value="Unassembled WGS sequence"/>
</dbReference>
<dbReference type="EMBL" id="JAAVJF010000001">
    <property type="protein sequence ID" value="NYR14781.1"/>
    <property type="molecule type" value="Genomic_DNA"/>
</dbReference>
<keyword evidence="1" id="KW-1133">Transmembrane helix</keyword>
<organism evidence="2 3">
    <name type="scientific">Pyrobaculum arsenaticum</name>
    <dbReference type="NCBI Taxonomy" id="121277"/>
    <lineage>
        <taxon>Archaea</taxon>
        <taxon>Thermoproteota</taxon>
        <taxon>Thermoprotei</taxon>
        <taxon>Thermoproteales</taxon>
        <taxon>Thermoproteaceae</taxon>
        <taxon>Pyrobaculum</taxon>
    </lineage>
</organism>
<dbReference type="AlphaFoldDB" id="A0A7L4P6W5"/>
<protein>
    <submittedName>
        <fullName evidence="2">Uncharacterized protein</fullName>
    </submittedName>
</protein>
<keyword evidence="1" id="KW-0472">Membrane</keyword>
<keyword evidence="1" id="KW-0812">Transmembrane</keyword>
<evidence type="ECO:0000313" key="3">
    <source>
        <dbReference type="Proteomes" id="UP000554766"/>
    </source>
</evidence>
<comment type="caution">
    <text evidence="2">The sequence shown here is derived from an EMBL/GenBank/DDBJ whole genome shotgun (WGS) entry which is preliminary data.</text>
</comment>
<accession>A0A7L4P6W5</accession>